<feature type="chain" id="PRO_5002043938" evidence="1">
    <location>
        <begin position="20"/>
        <end position="37"/>
    </location>
</feature>
<reference evidence="2" key="1">
    <citation type="submission" date="2014-09" db="EMBL/GenBank/DDBJ databases">
        <authorList>
            <person name="Magalhaes I.L.F."/>
            <person name="Oliveira U."/>
            <person name="Santos F.R."/>
            <person name="Vidigal T.H.D.A."/>
            <person name="Brescovit A.D."/>
            <person name="Santos A.J."/>
        </authorList>
    </citation>
    <scope>NUCLEOTIDE SEQUENCE</scope>
    <source>
        <tissue evidence="2">Shoot tissue taken approximately 20 cm above the soil surface</tissue>
    </source>
</reference>
<proteinExistence type="predicted"/>
<feature type="signal peptide" evidence="1">
    <location>
        <begin position="1"/>
        <end position="19"/>
    </location>
</feature>
<dbReference type="AlphaFoldDB" id="A0A0A9ANX8"/>
<evidence type="ECO:0000313" key="2">
    <source>
        <dbReference type="EMBL" id="JAD53439.1"/>
    </source>
</evidence>
<sequence length="37" mass="3961">MSSIVFIAFLIALMHPSQCIPTFNSTTITSNHPLAVG</sequence>
<accession>A0A0A9ANX8</accession>
<organism evidence="2">
    <name type="scientific">Arundo donax</name>
    <name type="common">Giant reed</name>
    <name type="synonym">Donax arundinaceus</name>
    <dbReference type="NCBI Taxonomy" id="35708"/>
    <lineage>
        <taxon>Eukaryota</taxon>
        <taxon>Viridiplantae</taxon>
        <taxon>Streptophyta</taxon>
        <taxon>Embryophyta</taxon>
        <taxon>Tracheophyta</taxon>
        <taxon>Spermatophyta</taxon>
        <taxon>Magnoliopsida</taxon>
        <taxon>Liliopsida</taxon>
        <taxon>Poales</taxon>
        <taxon>Poaceae</taxon>
        <taxon>PACMAD clade</taxon>
        <taxon>Arundinoideae</taxon>
        <taxon>Arundineae</taxon>
        <taxon>Arundo</taxon>
    </lineage>
</organism>
<name>A0A0A9ANX8_ARUDO</name>
<dbReference type="EMBL" id="GBRH01244456">
    <property type="protein sequence ID" value="JAD53439.1"/>
    <property type="molecule type" value="Transcribed_RNA"/>
</dbReference>
<evidence type="ECO:0000256" key="1">
    <source>
        <dbReference type="SAM" id="SignalP"/>
    </source>
</evidence>
<protein>
    <submittedName>
        <fullName evidence="2">Uncharacterized protein</fullName>
    </submittedName>
</protein>
<reference evidence="2" key="2">
    <citation type="journal article" date="2015" name="Data Brief">
        <title>Shoot transcriptome of the giant reed, Arundo donax.</title>
        <authorList>
            <person name="Barrero R.A."/>
            <person name="Guerrero F.D."/>
            <person name="Moolhuijzen P."/>
            <person name="Goolsby J.A."/>
            <person name="Tidwell J."/>
            <person name="Bellgard S.E."/>
            <person name="Bellgard M.I."/>
        </authorList>
    </citation>
    <scope>NUCLEOTIDE SEQUENCE</scope>
    <source>
        <tissue evidence="2">Shoot tissue taken approximately 20 cm above the soil surface</tissue>
    </source>
</reference>
<keyword evidence="1" id="KW-0732">Signal</keyword>